<organism evidence="1 2">
    <name type="scientific">Ridgeia piscesae</name>
    <name type="common">Tubeworm</name>
    <dbReference type="NCBI Taxonomy" id="27915"/>
    <lineage>
        <taxon>Eukaryota</taxon>
        <taxon>Metazoa</taxon>
        <taxon>Spiralia</taxon>
        <taxon>Lophotrochozoa</taxon>
        <taxon>Annelida</taxon>
        <taxon>Polychaeta</taxon>
        <taxon>Sedentaria</taxon>
        <taxon>Canalipalpata</taxon>
        <taxon>Sabellida</taxon>
        <taxon>Siboglinidae</taxon>
        <taxon>Ridgeia</taxon>
    </lineage>
</organism>
<evidence type="ECO:0000313" key="2">
    <source>
        <dbReference type="Proteomes" id="UP001209878"/>
    </source>
</evidence>
<keyword evidence="2" id="KW-1185">Reference proteome</keyword>
<proteinExistence type="predicted"/>
<dbReference type="EMBL" id="JAODUO010000638">
    <property type="protein sequence ID" value="KAK2176811.1"/>
    <property type="molecule type" value="Genomic_DNA"/>
</dbReference>
<gene>
    <name evidence="1" type="ORF">NP493_638g00005</name>
</gene>
<comment type="caution">
    <text evidence="1">The sequence shown here is derived from an EMBL/GenBank/DDBJ whole genome shotgun (WGS) entry which is preliminary data.</text>
</comment>
<name>A0AAD9KST6_RIDPI</name>
<sequence length="136" mass="15463">MGYLNAKIGSVNSVYEEVMGRQGLGKMMKIARCCAFNNAIIGGIVFLHRRIYKIHCERPSKAVTEKAIHHMKRGKTSSPDNIPAEAIKADIETFTEILHDILGKIWEQEEIPTDWKEGYFVKLKKEICKIVRTTEG</sequence>
<protein>
    <submittedName>
        <fullName evidence="1">Uncharacterized protein</fullName>
    </submittedName>
</protein>
<reference evidence="1" key="1">
    <citation type="journal article" date="2023" name="Mol. Biol. Evol.">
        <title>Third-Generation Sequencing Reveals the Adaptive Role of the Epigenome in Three Deep-Sea Polychaetes.</title>
        <authorList>
            <person name="Perez M."/>
            <person name="Aroh O."/>
            <person name="Sun Y."/>
            <person name="Lan Y."/>
            <person name="Juniper S.K."/>
            <person name="Young C.R."/>
            <person name="Angers B."/>
            <person name="Qian P.Y."/>
        </authorList>
    </citation>
    <scope>NUCLEOTIDE SEQUENCE</scope>
    <source>
        <strain evidence="1">R07B-5</strain>
    </source>
</reference>
<evidence type="ECO:0000313" key="1">
    <source>
        <dbReference type="EMBL" id="KAK2176811.1"/>
    </source>
</evidence>
<dbReference type="Proteomes" id="UP001209878">
    <property type="component" value="Unassembled WGS sequence"/>
</dbReference>
<dbReference type="AlphaFoldDB" id="A0AAD9KST6"/>
<accession>A0AAD9KST6</accession>